<dbReference type="SMART" id="SM00175">
    <property type="entry name" value="RAB"/>
    <property type="match status" value="1"/>
</dbReference>
<dbReference type="InParanoid" id="H0XNG7"/>
<evidence type="ECO:0000256" key="2">
    <source>
        <dbReference type="ARBA" id="ARBA00022741"/>
    </source>
</evidence>
<evidence type="ECO:0008006" key="6">
    <source>
        <dbReference type="Google" id="ProtNLM"/>
    </source>
</evidence>
<reference evidence="4" key="2">
    <citation type="submission" date="2025-08" db="UniProtKB">
        <authorList>
            <consortium name="Ensembl"/>
        </authorList>
    </citation>
    <scope>IDENTIFICATION</scope>
</reference>
<dbReference type="InterPro" id="IPR027417">
    <property type="entry name" value="P-loop_NTPase"/>
</dbReference>
<dbReference type="eggNOG" id="KOG0395">
    <property type="taxonomic scope" value="Eukaryota"/>
</dbReference>
<keyword evidence="3" id="KW-0342">GTP-binding</keyword>
<dbReference type="GO" id="GO:0005525">
    <property type="term" value="F:GTP binding"/>
    <property type="evidence" value="ECO:0007669"/>
    <property type="project" value="UniProtKB-KW"/>
</dbReference>
<dbReference type="GO" id="GO:0012505">
    <property type="term" value="C:endomembrane system"/>
    <property type="evidence" value="ECO:0007669"/>
    <property type="project" value="UniProtKB-SubCell"/>
</dbReference>
<dbReference type="HOGENOM" id="CLU_041217_9_8_1"/>
<dbReference type="InterPro" id="IPR020849">
    <property type="entry name" value="Small_GTPase_Ras-type"/>
</dbReference>
<dbReference type="Proteomes" id="UP000005225">
    <property type="component" value="Unassembled WGS sequence"/>
</dbReference>
<dbReference type="AlphaFoldDB" id="H0XNG7"/>
<dbReference type="PANTHER" id="PTHR24070">
    <property type="entry name" value="RAS, DI-RAS, AND RHEB FAMILY MEMBERS OF SMALL GTPASE SUPERFAMILY"/>
    <property type="match status" value="1"/>
</dbReference>
<dbReference type="GO" id="GO:0007165">
    <property type="term" value="P:signal transduction"/>
    <property type="evidence" value="ECO:0007669"/>
    <property type="project" value="InterPro"/>
</dbReference>
<keyword evidence="2" id="KW-0547">Nucleotide-binding</keyword>
<dbReference type="GO" id="GO:0003924">
    <property type="term" value="F:GTPase activity"/>
    <property type="evidence" value="ECO:0007669"/>
    <property type="project" value="InterPro"/>
</dbReference>
<dbReference type="SUPFAM" id="SSF52540">
    <property type="entry name" value="P-loop containing nucleoside triphosphate hydrolases"/>
    <property type="match status" value="1"/>
</dbReference>
<evidence type="ECO:0000313" key="4">
    <source>
        <dbReference type="Ensembl" id="ENSOGAP00000017658.1"/>
    </source>
</evidence>
<dbReference type="GeneTree" id="ENSGT00940000161665"/>
<evidence type="ECO:0000256" key="1">
    <source>
        <dbReference type="ARBA" id="ARBA00004308"/>
    </source>
</evidence>
<evidence type="ECO:0000313" key="5">
    <source>
        <dbReference type="Proteomes" id="UP000005225"/>
    </source>
</evidence>
<dbReference type="Ensembl" id="ENSOGAT00000027902.1">
    <property type="protein sequence ID" value="ENSOGAP00000017658.1"/>
    <property type="gene ID" value="ENSOGAG00000034613.1"/>
</dbReference>
<dbReference type="EMBL" id="AAQR03169222">
    <property type="status" value="NOT_ANNOTATED_CDS"/>
    <property type="molecule type" value="Genomic_DNA"/>
</dbReference>
<dbReference type="PROSITE" id="PS51419">
    <property type="entry name" value="RAB"/>
    <property type="match status" value="1"/>
</dbReference>
<dbReference type="GO" id="GO:0016020">
    <property type="term" value="C:membrane"/>
    <property type="evidence" value="ECO:0007669"/>
    <property type="project" value="InterPro"/>
</dbReference>
<dbReference type="PROSITE" id="PS51421">
    <property type="entry name" value="RAS"/>
    <property type="match status" value="1"/>
</dbReference>
<proteinExistence type="predicted"/>
<reference evidence="5" key="1">
    <citation type="submission" date="2011-03" db="EMBL/GenBank/DDBJ databases">
        <title>Version 3 of the genome sequence of Otolemur garnettii (Bushbaby).</title>
        <authorList>
            <consortium name="The Broad Institute Genome Sequencing Platform"/>
            <person name="Di Palma F."/>
            <person name="Johnson J."/>
            <person name="Lander E.S."/>
            <person name="Lindblad-Toh K."/>
            <person name="Jaffe D.B."/>
            <person name="Gnerre S."/>
            <person name="MacCallum I."/>
            <person name="Przybylski D."/>
            <person name="Ribeiro F.J."/>
            <person name="Burton J.N."/>
            <person name="Walker B.J."/>
            <person name="Sharpe T."/>
            <person name="Hall G."/>
        </authorList>
    </citation>
    <scope>NUCLEOTIDE SEQUENCE [LARGE SCALE GENOMIC DNA]</scope>
</reference>
<dbReference type="Gene3D" id="3.40.50.300">
    <property type="entry name" value="P-loop containing nucleotide triphosphate hydrolases"/>
    <property type="match status" value="1"/>
</dbReference>
<protein>
    <recommendedName>
        <fullName evidence="6">RHEB like 1</fullName>
    </recommendedName>
</protein>
<dbReference type="SMART" id="SM00173">
    <property type="entry name" value="RAS"/>
    <property type="match status" value="1"/>
</dbReference>
<dbReference type="PRINTS" id="PR00449">
    <property type="entry name" value="RASTRNSFRMNG"/>
</dbReference>
<comment type="subcellular location">
    <subcellularLocation>
        <location evidence="1">Endomembrane system</location>
    </subcellularLocation>
</comment>
<evidence type="ECO:0000256" key="3">
    <source>
        <dbReference type="ARBA" id="ARBA00023134"/>
    </source>
</evidence>
<organism evidence="4 5">
    <name type="scientific">Otolemur garnettii</name>
    <name type="common">Small-eared galago</name>
    <name type="synonym">Garnett's greater bushbaby</name>
    <dbReference type="NCBI Taxonomy" id="30611"/>
    <lineage>
        <taxon>Eukaryota</taxon>
        <taxon>Metazoa</taxon>
        <taxon>Chordata</taxon>
        <taxon>Craniata</taxon>
        <taxon>Vertebrata</taxon>
        <taxon>Euteleostomi</taxon>
        <taxon>Mammalia</taxon>
        <taxon>Eutheria</taxon>
        <taxon>Euarchontoglires</taxon>
        <taxon>Primates</taxon>
        <taxon>Strepsirrhini</taxon>
        <taxon>Lorisiformes</taxon>
        <taxon>Galagidae</taxon>
        <taxon>Otolemur</taxon>
    </lineage>
</organism>
<dbReference type="SMART" id="SM00174">
    <property type="entry name" value="RHO"/>
    <property type="match status" value="1"/>
</dbReference>
<dbReference type="Pfam" id="PF00071">
    <property type="entry name" value="Ras"/>
    <property type="match status" value="1"/>
</dbReference>
<dbReference type="STRING" id="30611.ENSOGAP00000017658"/>
<accession>H0XNG7</accession>
<name>H0XNG7_OTOGA</name>
<sequence>MPLVCYRKVVILGYHSVGKTLAHQFVERKFLESYDLTVENTYSKIVTLGKVEFYLHVDTAKQDKYSILLYSFITGVHGYVLVYSVTLHSFQLTESLYQKLNKGHRKTQLPVVLVGKKADLSPARELQVVEGKRLAESWGATFMELSALDNQLTQDIFTTVIQEIARVENSYGKEKKRKYIH</sequence>
<keyword evidence="5" id="KW-1185">Reference proteome</keyword>
<dbReference type="InterPro" id="IPR001806">
    <property type="entry name" value="Small_GTPase"/>
</dbReference>
<reference evidence="4" key="3">
    <citation type="submission" date="2025-09" db="UniProtKB">
        <authorList>
            <consortium name="Ensembl"/>
        </authorList>
    </citation>
    <scope>IDENTIFICATION</scope>
</reference>